<dbReference type="AlphaFoldDB" id="A0A2S1LYC4"/>
<geneLocation type="plasmid" evidence="1 2">
    <name>pl78</name>
</geneLocation>
<dbReference type="Proteomes" id="UP000244655">
    <property type="component" value="Plasmid pl78"/>
</dbReference>
<dbReference type="Pfam" id="PF05085">
    <property type="entry name" value="DUF685"/>
    <property type="match status" value="2"/>
</dbReference>
<name>A0A2S1LYC4_9SPIR</name>
<protein>
    <submittedName>
        <fullName evidence="1">Uncharacterized protein</fullName>
    </submittedName>
</protein>
<dbReference type="InterPro" id="IPR007777">
    <property type="entry name" value="DUF685"/>
</dbReference>
<evidence type="ECO:0000313" key="1">
    <source>
        <dbReference type="EMBL" id="AWG43317.1"/>
    </source>
</evidence>
<organism evidence="1 2">
    <name type="scientific">Candidatus Borreliella tachyglossi</name>
    <dbReference type="NCBI Taxonomy" id="1964448"/>
    <lineage>
        <taxon>Bacteria</taxon>
        <taxon>Pseudomonadati</taxon>
        <taxon>Spirochaetota</taxon>
        <taxon>Spirochaetia</taxon>
        <taxon>Spirochaetales</taxon>
        <taxon>Borreliaceae</taxon>
        <taxon>Borreliella</taxon>
    </lineage>
</organism>
<gene>
    <name evidence="1" type="ORF">CR532_04790</name>
</gene>
<keyword evidence="2" id="KW-1185">Reference proteome</keyword>
<accession>A0A2S1LYC4</accession>
<sequence length="402" mass="47452">MSNNESDTEECIQIKDFNRKIKVNQNDLIPIDDVIEETYAITYKNLLEQIKQDTFYEGLDYFKKVIREIISKELLEDASYTEKMYCKVISKLIGLQTVPSHIDFNMLSNKIKETLISGLNHSGYDAKLGKISIYNPIKRDFELVEFQNFINTLKKIFTENTKLEQLREHSNKTFAEITKLEQLREYSNKTFAENTKLEQLREHSNNTFAKIDSVQAVHNSLPQTYIKKINMSDELNLSINSTSKGTMQDDLQLLAFDPKKKSIHRLDFPNYLKGMPSSFQYWKELKKSDTMYYYYEFKDNPLIATMRSEDLELRFPRSMKNTVVYLDITIRADEFPETSKIVAKSILIRFSENKATSYEQLYYHFKGFTQQTKKQIFHGWYMIKSSIHYNDPDKDVPYLVKM</sequence>
<dbReference type="OrthoDB" id="350334at2"/>
<evidence type="ECO:0000313" key="2">
    <source>
        <dbReference type="Proteomes" id="UP000244655"/>
    </source>
</evidence>
<keyword evidence="1" id="KW-0614">Plasmid</keyword>
<reference evidence="1 2" key="1">
    <citation type="submission" date="2018-01" db="EMBL/GenBank/DDBJ databases">
        <title>Genome sequence of Borrelia tachyglossi.</title>
        <authorList>
            <person name="Gofton A.W."/>
        </authorList>
    </citation>
    <scope>NUCLEOTIDE SEQUENCE [LARGE SCALE GENOMIC DNA]</scope>
    <source>
        <strain evidence="1 2">Bc-F10-1268</strain>
        <plasmid evidence="1 2">pl78</plasmid>
    </source>
</reference>
<dbReference type="RefSeq" id="WP_108729711.1">
    <property type="nucleotide sequence ID" value="NZ_CP025786.1"/>
</dbReference>
<proteinExistence type="predicted"/>
<dbReference type="EMBL" id="CP025786">
    <property type="protein sequence ID" value="AWG43317.1"/>
    <property type="molecule type" value="Genomic_DNA"/>
</dbReference>